<comment type="caution">
    <text evidence="5">Lacks conserved residue(s) required for the propagation of feature annotation.</text>
</comment>
<feature type="disulfide bond" evidence="5">
    <location>
        <begin position="2124"/>
        <end position="2133"/>
    </location>
</feature>
<feature type="non-terminal residue" evidence="9">
    <location>
        <position position="2232"/>
    </location>
</feature>
<dbReference type="InterPro" id="IPR001846">
    <property type="entry name" value="VWF_type-D"/>
</dbReference>
<dbReference type="PROSITE" id="PS00022">
    <property type="entry name" value="EGF_1"/>
    <property type="match status" value="6"/>
</dbReference>
<feature type="domain" description="EGF-like" evidence="7">
    <location>
        <begin position="2021"/>
        <end position="2053"/>
    </location>
</feature>
<gene>
    <name evidence="9" type="ORF">CCH79_00016923</name>
</gene>
<dbReference type="PANTHER" id="PTHR14949">
    <property type="entry name" value="EGF-LIKE-DOMAIN, MULTIPLE 7, 8"/>
    <property type="match status" value="1"/>
</dbReference>
<dbReference type="PROSITE" id="PS51233">
    <property type="entry name" value="VWFD"/>
    <property type="match status" value="1"/>
</dbReference>
<evidence type="ECO:0000259" key="8">
    <source>
        <dbReference type="PROSITE" id="PS51233"/>
    </source>
</evidence>
<dbReference type="PROSITE" id="PS01186">
    <property type="entry name" value="EGF_2"/>
    <property type="match status" value="3"/>
</dbReference>
<evidence type="ECO:0000256" key="2">
    <source>
        <dbReference type="ARBA" id="ARBA00022729"/>
    </source>
</evidence>
<keyword evidence="1 5" id="KW-0245">EGF-like domain</keyword>
<organism evidence="9 10">
    <name type="scientific">Gambusia affinis</name>
    <name type="common">Western mosquitofish</name>
    <name type="synonym">Heterandria affinis</name>
    <dbReference type="NCBI Taxonomy" id="33528"/>
    <lineage>
        <taxon>Eukaryota</taxon>
        <taxon>Metazoa</taxon>
        <taxon>Chordata</taxon>
        <taxon>Craniata</taxon>
        <taxon>Vertebrata</taxon>
        <taxon>Euteleostomi</taxon>
        <taxon>Actinopterygii</taxon>
        <taxon>Neopterygii</taxon>
        <taxon>Teleostei</taxon>
        <taxon>Neoteleostei</taxon>
        <taxon>Acanthomorphata</taxon>
        <taxon>Ovalentaria</taxon>
        <taxon>Atherinomorphae</taxon>
        <taxon>Cyprinodontiformes</taxon>
        <taxon>Poeciliidae</taxon>
        <taxon>Poeciliinae</taxon>
        <taxon>Gambusia</taxon>
    </lineage>
</organism>
<dbReference type="InterPro" id="IPR058727">
    <property type="entry name" value="Helical_Vwde"/>
</dbReference>
<feature type="domain" description="EGF-like" evidence="7">
    <location>
        <begin position="1377"/>
        <end position="1412"/>
    </location>
</feature>
<feature type="domain" description="EGF-like" evidence="7">
    <location>
        <begin position="1336"/>
        <end position="1375"/>
    </location>
</feature>
<dbReference type="InterPro" id="IPR018097">
    <property type="entry name" value="EGF_Ca-bd_CS"/>
</dbReference>
<dbReference type="InterPro" id="IPR057885">
    <property type="entry name" value="Ig_VWDE"/>
</dbReference>
<dbReference type="SMART" id="SM00179">
    <property type="entry name" value="EGF_CA"/>
    <property type="match status" value="3"/>
</dbReference>
<feature type="disulfide bond" evidence="5">
    <location>
        <begin position="2025"/>
        <end position="2035"/>
    </location>
</feature>
<feature type="disulfide bond" evidence="5">
    <location>
        <begin position="1942"/>
        <end position="1952"/>
    </location>
</feature>
<dbReference type="SMART" id="SM00216">
    <property type="entry name" value="VWD"/>
    <property type="match status" value="1"/>
</dbReference>
<dbReference type="GO" id="GO:0005102">
    <property type="term" value="F:signaling receptor binding"/>
    <property type="evidence" value="ECO:0007669"/>
    <property type="project" value="TreeGrafter"/>
</dbReference>
<feature type="domain" description="EGF-like" evidence="7">
    <location>
        <begin position="2199"/>
        <end position="2230"/>
    </location>
</feature>
<dbReference type="Pfam" id="PF26129">
    <property type="entry name" value="Vwde"/>
    <property type="match status" value="1"/>
</dbReference>
<evidence type="ECO:0000313" key="9">
    <source>
        <dbReference type="EMBL" id="PWA13820.1"/>
    </source>
</evidence>
<feature type="disulfide bond" evidence="5">
    <location>
        <begin position="1960"/>
        <end position="1969"/>
    </location>
</feature>
<feature type="disulfide bond" evidence="5">
    <location>
        <begin position="1402"/>
        <end position="1411"/>
    </location>
</feature>
<feature type="region of interest" description="Disordered" evidence="6">
    <location>
        <begin position="1534"/>
        <end position="1571"/>
    </location>
</feature>
<dbReference type="SUPFAM" id="SSF57196">
    <property type="entry name" value="EGF/Laminin"/>
    <property type="match status" value="1"/>
</dbReference>
<feature type="disulfide bond" evidence="5">
    <location>
        <begin position="2202"/>
        <end position="2212"/>
    </location>
</feature>
<feature type="compositionally biased region" description="Low complexity" evidence="6">
    <location>
        <begin position="1716"/>
        <end position="1727"/>
    </location>
</feature>
<dbReference type="GO" id="GO:0009986">
    <property type="term" value="C:cell surface"/>
    <property type="evidence" value="ECO:0007669"/>
    <property type="project" value="TreeGrafter"/>
</dbReference>
<evidence type="ECO:0000256" key="4">
    <source>
        <dbReference type="ARBA" id="ARBA00023157"/>
    </source>
</evidence>
<evidence type="ECO:0000256" key="6">
    <source>
        <dbReference type="SAM" id="MobiDB-lite"/>
    </source>
</evidence>
<dbReference type="SUPFAM" id="SSF57184">
    <property type="entry name" value="Growth factor receptor domain"/>
    <property type="match status" value="1"/>
</dbReference>
<keyword evidence="2" id="KW-0732">Signal</keyword>
<feature type="domain" description="EGF-like" evidence="7">
    <location>
        <begin position="1414"/>
        <end position="1453"/>
    </location>
</feature>
<dbReference type="FunFam" id="2.10.25.10:FF:000595">
    <property type="entry name" value="von Willebrand factor D and EGF domain-containing protein"/>
    <property type="match status" value="1"/>
</dbReference>
<dbReference type="FunFam" id="2.10.25.10:FF:000499">
    <property type="entry name" value="Predicted protein"/>
    <property type="match status" value="1"/>
</dbReference>
<dbReference type="STRING" id="33528.ENSGAFP00000000275"/>
<protein>
    <recommendedName>
        <fullName evidence="11">von Willebrand factor D and EGF domain-containing protein</fullName>
    </recommendedName>
</protein>
<feature type="disulfide bond" evidence="5">
    <location>
        <begin position="2170"/>
        <end position="2180"/>
    </location>
</feature>
<dbReference type="GO" id="GO:0005576">
    <property type="term" value="C:extracellular region"/>
    <property type="evidence" value="ECO:0007669"/>
    <property type="project" value="TreeGrafter"/>
</dbReference>
<accession>A0A315UTY4</accession>
<feature type="domain" description="EGF-like" evidence="7">
    <location>
        <begin position="1938"/>
        <end position="1970"/>
    </location>
</feature>
<dbReference type="Proteomes" id="UP000250572">
    <property type="component" value="Unassembled WGS sequence"/>
</dbReference>
<proteinExistence type="predicted"/>
<dbReference type="PANTHER" id="PTHR14949:SF52">
    <property type="entry name" value="VON WILLEBRAND FACTOR D AND EGF DOMAIN-CONTAINING PROTEIN"/>
    <property type="match status" value="1"/>
</dbReference>
<feature type="disulfide bond" evidence="5">
    <location>
        <begin position="2188"/>
        <end position="2197"/>
    </location>
</feature>
<evidence type="ECO:0000256" key="1">
    <source>
        <dbReference type="ARBA" id="ARBA00022536"/>
    </source>
</evidence>
<dbReference type="PROSITE" id="PS01187">
    <property type="entry name" value="EGF_CA"/>
    <property type="match status" value="1"/>
</dbReference>
<feature type="domain" description="EGF-like" evidence="7">
    <location>
        <begin position="2100"/>
        <end position="2134"/>
    </location>
</feature>
<feature type="disulfide bond" evidence="5">
    <location>
        <begin position="2220"/>
        <end position="2229"/>
    </location>
</feature>
<sequence>MAMMSPSFSMTSRMSSVLRTQRVSTQSSKADARFTAAVGLRSKMSSIGEGAENPKSSLSLTSNVALSSRTYAKAEGGHVVTQIEGTMWLQDVCSSPAADMPLALVPAVKRGCGTSGSSQEATTDVSLGAEVKPGGCSSRISQWNGEFSTPAAALCGSCCSAPKAPECYPGGHRILRSPYRSTDFDSTEIQNTAIQDLICDHSLLAGWYRFRINNKPAEMPTSCIEMNHCGTQAPIWLSLKDTSLPRPGQVRQLSACATWQFFHGSAKDCCLFRIPITVRNCGDFLVYYLQPTQGCMGYCAKVAPESGSRVCLPGEVEVNGQCKVLVPSLPSRPVITPEPIGHSVHLRCSFIPPPWSQTLGFQVVWARHIGQKMKAEIRQELTLKPFSLVEMDGVHFRLGETFSCSVSIFKVSSNNTRSSAKESESFYAGLKFSPDSLHIAENNMKHEVTIHSTVPIPCFSSNLGRQCGVPLALSVHNTESLRHEVPNVVLSACQVEIQPETCRDGTCGSATFVLTAVTDFTRDGNRLSLVSVLPGPGAPRLWRSYTPTSLKVMVQDIPTSMCYSLTDPHVITLDRRRYENHQTGTFLLYRSLARRFQVHSRQWDCGSRHYSVACNCGVAVQEGNDIAIIDMCNGQLQETRPQLIVKNIGEEGSRVRILESHQGKKVTLMFPSGAFVRADVSDWGMSLSVRAPSVDFSNTQGLCGTFDHNRNNDFHGSSGGFYGPDDLDRFIEDWRIAPGESLFDNTPPPIVQKARRPFCQCHREYTPSQQYSRGMVQSPLSHSDCSAYDNVDYTSVFPSMDTTMEYIKSPKREESILEVSALSSHPLEGRHLWINGERNQHGDNFELDGELRKDLLLSPDRPKRQASFDFQPIFPAQSLSQKDLENFAYFFPEDHLAEARPKVQPQWPTPTGLTSAKALEVCQMALVNSTVGVMCGGLLGRHLVEAVDLCMMDLQLKDDLGWDEALLPFLENECEKQLLDNSTQRAMEVDTPPGTSGEVVMALRCPNLCNGNGECTEWGCQCYPSYSNHDCSLVISQPIEITDLENDGLCDIRTFDCRSVRVFGLGFIDSADLSCLTTRLKVSQSSFACRANSRQNRSIVGNFSELPLQYINNGWVPEEQQRTKATFLSSKALDCAVPSLSSAAISTEDFMMDDKPYARWDIKALHLPAAFFVTNDGFQYSQAKTLTIYDGVCQVCETSHSGLCKLKEKTCNIDGMCFAAGSVSPSSPCLVCHPDTSKFTWSVNQVNKPPSFHRPQSSLQTFAGENFVFQFAASDPEGSAILFQLEDGPEGAALSPAGLLIWTVPSILLQEEVNPSFSFTLSDECNTQSTFTVQVDVVPCGCLNGGTCVTDISFPAGSGKYLCVCPEGKRGELCGEDMDQCLSSPCSAGRCIRTTSGYRCECPAGLRGLTCLEDINECERNPCFLGVQCINSIGSFSCGPCPKGMLGNGTNCTAAVFRPDAIIPTRFPLTTVYKIPDVLLRVPTKTDSFHRASTSLKPEVDKETSPESTSLRNIPGITPNLKVRTAETNMSVAADASQNTGAQPRKPQRGPSVSSKPISNTFEGNSESTAIKNEVENISNKTSESGPVRSPAVPVSATCASRPCFPGVQCINRRPPHIGYVCGRCPPGLHGNGRICMKTPKEASNVLPQQQMFGKSSRYLHVSKAKTSQLHLHLPSFPSRQSIRRPLLSVATQDNPPRQHLSSQRGGGTGRREAVSSSSRDTPRTSSNALFNPHSTHEIDISRSVTRTFTRSRTGTFRELGPKITQKSERATALKVTPPQGVQPQLKSWTPPKPALPLTAALTALSYTLSESEFSADGDEFDPLLENPQAPPAPTPTPLVQAVSIFTPYKPTSSHLKIRSDITAKSHVTACSSKPCFPGVQCEPAVGGDFRCGRCPAGYIGDGHACRAICRHTCGRNMECAAPNTCRCKPGYTGSNCQTAICDPECVNGGVCIAPGVCQCPGGFHGEICEEGFHVKMEAAVWDCRLVPVHMGSLAPDVKPPLFASPNPKLRPEPGLMMFFTAVVCSRHCHNGGQCVSPDECRCPPEWTGPSCQTGESLMSQGGNQPAGNPSVFSSSMFACLFEWRSVFSAQHLRVSPRFLRSAVSERPPCKNGGVCRRNNLCSCLQGFSGERCEKSVCDPVCMNGGRCVGPDVCNCPSGWRGKRCDKPSCLQTCLNGGECVGPNACHCPPGWQGFLCQIPRCETPCLFGSRCVQPNVCACRVGFAGARCSQR</sequence>
<keyword evidence="4 5" id="KW-1015">Disulfide bond</keyword>
<dbReference type="Pfam" id="PF25776">
    <property type="entry name" value="Ig_VWDE"/>
    <property type="match status" value="1"/>
</dbReference>
<feature type="region of interest" description="Disordered" evidence="6">
    <location>
        <begin position="1489"/>
        <end position="1520"/>
    </location>
</feature>
<dbReference type="InterPro" id="IPR001881">
    <property type="entry name" value="EGF-like_Ca-bd_dom"/>
</dbReference>
<feature type="region of interest" description="Disordered" evidence="6">
    <location>
        <begin position="1689"/>
        <end position="1737"/>
    </location>
</feature>
<dbReference type="InterPro" id="IPR009030">
    <property type="entry name" value="Growth_fac_rcpt_cys_sf"/>
</dbReference>
<feature type="domain" description="VWFD" evidence="8">
    <location>
        <begin position="560"/>
        <end position="742"/>
    </location>
</feature>
<dbReference type="InterPro" id="IPR000742">
    <property type="entry name" value="EGF"/>
</dbReference>
<evidence type="ECO:0008006" key="11">
    <source>
        <dbReference type="Google" id="ProtNLM"/>
    </source>
</evidence>
<feature type="disulfide bond" evidence="5">
    <location>
        <begin position="1381"/>
        <end position="1391"/>
    </location>
</feature>
<evidence type="ECO:0000256" key="3">
    <source>
        <dbReference type="ARBA" id="ARBA00023054"/>
    </source>
</evidence>
<evidence type="ECO:0000313" key="10">
    <source>
        <dbReference type="Proteomes" id="UP000250572"/>
    </source>
</evidence>
<dbReference type="Pfam" id="PF00094">
    <property type="entry name" value="VWD"/>
    <property type="match status" value="1"/>
</dbReference>
<dbReference type="PROSITE" id="PS50026">
    <property type="entry name" value="EGF_3"/>
    <property type="match status" value="8"/>
</dbReference>
<comment type="caution">
    <text evidence="9">The sequence shown here is derived from an EMBL/GenBank/DDBJ whole genome shotgun (WGS) entry which is preliminary data.</text>
</comment>
<reference evidence="9 10" key="1">
    <citation type="journal article" date="2018" name="G3 (Bethesda)">
        <title>A High-Quality Reference Genome for the Invasive Mosquitofish Gambusia affinis Using a Chicago Library.</title>
        <authorList>
            <person name="Hoffberg S.L."/>
            <person name="Troendle N.J."/>
            <person name="Glenn T.C."/>
            <person name="Mahmud O."/>
            <person name="Louha S."/>
            <person name="Chalopin D."/>
            <person name="Bennetzen J.L."/>
            <person name="Mauricio R."/>
        </authorList>
    </citation>
    <scope>NUCLEOTIDE SEQUENCE [LARGE SCALE GENOMIC DNA]</scope>
    <source>
        <strain evidence="9">NE01/NJP1002.9</strain>
        <tissue evidence="9">Muscle</tissue>
    </source>
</reference>
<feature type="disulfide bond" evidence="5">
    <location>
        <begin position="2043"/>
        <end position="2052"/>
    </location>
</feature>
<dbReference type="Gene3D" id="2.10.25.10">
    <property type="entry name" value="Laminin"/>
    <property type="match status" value="10"/>
</dbReference>
<feature type="compositionally biased region" description="Polar residues" evidence="6">
    <location>
        <begin position="1551"/>
        <end position="1571"/>
    </location>
</feature>
<evidence type="ECO:0000259" key="7">
    <source>
        <dbReference type="PROSITE" id="PS50026"/>
    </source>
</evidence>
<dbReference type="GO" id="GO:0005509">
    <property type="term" value="F:calcium ion binding"/>
    <property type="evidence" value="ECO:0007669"/>
    <property type="project" value="InterPro"/>
</dbReference>
<keyword evidence="10" id="KW-1185">Reference proteome</keyword>
<dbReference type="EMBL" id="NHOQ01002926">
    <property type="protein sequence ID" value="PWA13820.1"/>
    <property type="molecule type" value="Genomic_DNA"/>
</dbReference>
<dbReference type="InterPro" id="IPR057774">
    <property type="entry name" value="D8C_UMOD/GP2/OIT3-like"/>
</dbReference>
<feature type="disulfide bond" evidence="5">
    <location>
        <begin position="1365"/>
        <end position="1374"/>
    </location>
</feature>
<dbReference type="InterPro" id="IPR050969">
    <property type="entry name" value="Dev_Signal_Modulators"/>
</dbReference>
<keyword evidence="3" id="KW-0175">Coiled coil</keyword>
<feature type="domain" description="EGF-like" evidence="7">
    <location>
        <begin position="2166"/>
        <end position="2198"/>
    </location>
</feature>
<dbReference type="CDD" id="cd00054">
    <property type="entry name" value="EGF_CA"/>
    <property type="match status" value="2"/>
</dbReference>
<dbReference type="Pfam" id="PF23283">
    <property type="entry name" value="D8C_UMOD"/>
    <property type="match status" value="1"/>
</dbReference>
<evidence type="ECO:0000256" key="5">
    <source>
        <dbReference type="PROSITE-ProRule" id="PRU00076"/>
    </source>
</evidence>
<name>A0A315UTY4_GAMAF</name>
<dbReference type="SMART" id="SM00181">
    <property type="entry name" value="EGF"/>
    <property type="match status" value="12"/>
</dbReference>
<feature type="compositionally biased region" description="Polar residues" evidence="6">
    <location>
        <begin position="1690"/>
        <end position="1704"/>
    </location>
</feature>